<dbReference type="Pfam" id="PF03177">
    <property type="entry name" value="Nucleoporin_C"/>
    <property type="match status" value="1"/>
</dbReference>
<evidence type="ECO:0000313" key="6">
    <source>
        <dbReference type="WBParaSite" id="PTRK_0000978000.1"/>
    </source>
</evidence>
<name>A0A0N4ZML1_PARTI</name>
<dbReference type="Gene3D" id="1.25.40.450">
    <property type="entry name" value="Nucleoporin, helical domain, N-terminal subdomain"/>
    <property type="match status" value="1"/>
</dbReference>
<protein>
    <submittedName>
        <fullName evidence="6">TPR_REGION domain-containing protein</fullName>
    </submittedName>
</protein>
<evidence type="ECO:0000313" key="5">
    <source>
        <dbReference type="Proteomes" id="UP000038045"/>
    </source>
</evidence>
<proteinExistence type="predicted"/>
<dbReference type="InterPro" id="IPR004870">
    <property type="entry name" value="Nucleoporin_Nup155"/>
</dbReference>
<reference evidence="6" key="1">
    <citation type="submission" date="2017-02" db="UniProtKB">
        <authorList>
            <consortium name="WormBaseParasite"/>
        </authorList>
    </citation>
    <scope>IDENTIFICATION</scope>
</reference>
<evidence type="ECO:0000256" key="2">
    <source>
        <dbReference type="ARBA" id="ARBA00022448"/>
    </source>
</evidence>
<keyword evidence="3" id="KW-0539">Nucleus</keyword>
<dbReference type="GO" id="GO:0006606">
    <property type="term" value="P:protein import into nucleus"/>
    <property type="evidence" value="ECO:0007669"/>
    <property type="project" value="TreeGrafter"/>
</dbReference>
<dbReference type="PANTHER" id="PTHR10350:SF6">
    <property type="entry name" value="NUCLEAR PORE COMPLEX PROTEIN NUP155"/>
    <property type="match status" value="1"/>
</dbReference>
<comment type="subcellular location">
    <subcellularLocation>
        <location evidence="1">Nucleus</location>
    </subcellularLocation>
</comment>
<dbReference type="PANTHER" id="PTHR10350">
    <property type="entry name" value="NUCLEAR PORE COMPLEX PROTEIN NUP155"/>
    <property type="match status" value="1"/>
</dbReference>
<keyword evidence="2" id="KW-0813">Transport</keyword>
<dbReference type="GO" id="GO:0044611">
    <property type="term" value="C:nuclear pore inner ring"/>
    <property type="evidence" value="ECO:0007669"/>
    <property type="project" value="TreeGrafter"/>
</dbReference>
<feature type="domain" description="Nucleoporin Nup133/Nup155-like C-terminal" evidence="4">
    <location>
        <begin position="2"/>
        <end position="470"/>
    </location>
</feature>
<dbReference type="GO" id="GO:0017056">
    <property type="term" value="F:structural constituent of nuclear pore"/>
    <property type="evidence" value="ECO:0007669"/>
    <property type="project" value="InterPro"/>
</dbReference>
<dbReference type="Proteomes" id="UP000038045">
    <property type="component" value="Unplaced"/>
</dbReference>
<dbReference type="GO" id="GO:0006405">
    <property type="term" value="P:RNA export from nucleus"/>
    <property type="evidence" value="ECO:0007669"/>
    <property type="project" value="TreeGrafter"/>
</dbReference>
<evidence type="ECO:0000256" key="1">
    <source>
        <dbReference type="ARBA" id="ARBA00004123"/>
    </source>
</evidence>
<dbReference type="GO" id="GO:0036228">
    <property type="term" value="P:protein localization to nuclear inner membrane"/>
    <property type="evidence" value="ECO:0007669"/>
    <property type="project" value="TreeGrafter"/>
</dbReference>
<dbReference type="GO" id="GO:0000972">
    <property type="term" value="P:transcription-dependent tethering of RNA polymerase II gene DNA at nuclear periphery"/>
    <property type="evidence" value="ECO:0007669"/>
    <property type="project" value="TreeGrafter"/>
</dbReference>
<dbReference type="InterPro" id="IPR042533">
    <property type="entry name" value="Nucleoporin_Nup155_C_1"/>
</dbReference>
<accession>A0A0N4ZML1</accession>
<dbReference type="WBParaSite" id="PTRK_0000978000.1">
    <property type="protein sequence ID" value="PTRK_0000978000.1"/>
    <property type="gene ID" value="PTRK_0000978000"/>
</dbReference>
<organism evidence="5 6">
    <name type="scientific">Parastrongyloides trichosuri</name>
    <name type="common">Possum-specific nematode worm</name>
    <dbReference type="NCBI Taxonomy" id="131310"/>
    <lineage>
        <taxon>Eukaryota</taxon>
        <taxon>Metazoa</taxon>
        <taxon>Ecdysozoa</taxon>
        <taxon>Nematoda</taxon>
        <taxon>Chromadorea</taxon>
        <taxon>Rhabditida</taxon>
        <taxon>Tylenchina</taxon>
        <taxon>Panagrolaimomorpha</taxon>
        <taxon>Strongyloidoidea</taxon>
        <taxon>Strongyloididae</taxon>
        <taxon>Parastrongyloides</taxon>
    </lineage>
</organism>
<dbReference type="AlphaFoldDB" id="A0A0N4ZML1"/>
<evidence type="ECO:0000256" key="3">
    <source>
        <dbReference type="ARBA" id="ARBA00023242"/>
    </source>
</evidence>
<evidence type="ECO:0000259" key="4">
    <source>
        <dbReference type="Pfam" id="PF03177"/>
    </source>
</evidence>
<sequence>MVRGLIRMHLKDNASVNTVSSELRKMCPSLFSQDDYKLLKAEELLKEATETVNIESKEYLVQEAIKILLSVSSQVDISKCVKFIVKLRFYKEAVQFCIRLGEKLDPGHLADMYIDQPKTALTNDRVEEAVQKIRQCYSSISYILLELNKEVNNKANALASEDVRHDIITTIIRTSSKAGLYKLYEDAIMRDDEFLMKYFQVDEFRDYLLWFIGQVDCPKHFEKLLDVQRSATNGHEYMAQLLYDKALDHKWTVDMDTRIFWLSQAIVFIQSGTKSTQQMKSMMAIKEALECAELQNFVARELELFCSDLSSRITDEFDHDELNCAKQVLHDLKRYIWPINDIITKVTNRFTIPLANLIIYKSIIGGNIQMEEICNHWDVILQDCFKYYKLKKETSEQTCSRIINLLKRIERAPAMNTAYLPKIHIVLRLIDFFILEKFSPSRVIDFCYNSIISLDGLVDAIGHTIKNEGYDNHEDIPVLRYLLQIIFELSEAFVSGQLHMASERKQKLGRKLLDIFATSQLAVQRLNITDFKYLSPITGSSNPFVFYSKEVKMTLNS</sequence>
<dbReference type="STRING" id="131310.A0A0N4ZML1"/>
<keyword evidence="5" id="KW-1185">Reference proteome</keyword>
<dbReference type="InterPro" id="IPR007187">
    <property type="entry name" value="Nucleoporin_Nup133/Nup155_C"/>
</dbReference>